<evidence type="ECO:0000313" key="2">
    <source>
        <dbReference type="Proteomes" id="UP001296993"/>
    </source>
</evidence>
<name>A0ABS4XBD7_9MICC</name>
<dbReference type="InterPro" id="IPR027417">
    <property type="entry name" value="P-loop_NTPase"/>
</dbReference>
<gene>
    <name evidence="1" type="ORF">JOF47_001295</name>
</gene>
<keyword evidence="2" id="KW-1185">Reference proteome</keyword>
<organism evidence="1 2">
    <name type="scientific">Paeniglutamicibacter kerguelensis</name>
    <dbReference type="NCBI Taxonomy" id="254788"/>
    <lineage>
        <taxon>Bacteria</taxon>
        <taxon>Bacillati</taxon>
        <taxon>Actinomycetota</taxon>
        <taxon>Actinomycetes</taxon>
        <taxon>Micrococcales</taxon>
        <taxon>Micrococcaceae</taxon>
        <taxon>Paeniglutamicibacter</taxon>
    </lineage>
</organism>
<reference evidence="1 2" key="1">
    <citation type="submission" date="2021-03" db="EMBL/GenBank/DDBJ databases">
        <title>Sequencing the genomes of 1000 actinobacteria strains.</title>
        <authorList>
            <person name="Klenk H.-P."/>
        </authorList>
    </citation>
    <scope>NUCLEOTIDE SEQUENCE [LARGE SCALE GENOMIC DNA]</scope>
    <source>
        <strain evidence="1 2">DSM 15797</strain>
    </source>
</reference>
<accession>A0ABS4XBD7</accession>
<evidence type="ECO:0000313" key="1">
    <source>
        <dbReference type="EMBL" id="MBP2385784.1"/>
    </source>
</evidence>
<dbReference type="Gene3D" id="3.40.50.300">
    <property type="entry name" value="P-loop containing nucleotide triphosphate hydrolases"/>
    <property type="match status" value="1"/>
</dbReference>
<dbReference type="RefSeq" id="WP_209996708.1">
    <property type="nucleotide sequence ID" value="NZ_BAAAJY010000003.1"/>
</dbReference>
<dbReference type="SUPFAM" id="SSF52540">
    <property type="entry name" value="P-loop containing nucleoside triphosphate hydrolases"/>
    <property type="match status" value="1"/>
</dbReference>
<sequence length="183" mass="19870">MPSRSPTPAVVGIDGHDGTGKTTIAKNVATRLGFSYRRPFGGERGLALSRAAASGDTAAVLRIGADALARAVQPAGEGRPLILDRSWMTVASLVDDEDFRDRWTLWIPTILCWADLPTTLGRLALRDEPGESVALHRHYIDRYRTIAQRMGCSIVDTSNRSEDASTAEMELIVLELLGDTEHG</sequence>
<dbReference type="EMBL" id="JAGIOF010000001">
    <property type="protein sequence ID" value="MBP2385784.1"/>
    <property type="molecule type" value="Genomic_DNA"/>
</dbReference>
<comment type="caution">
    <text evidence="1">The sequence shown here is derived from an EMBL/GenBank/DDBJ whole genome shotgun (WGS) entry which is preliminary data.</text>
</comment>
<dbReference type="Proteomes" id="UP001296993">
    <property type="component" value="Unassembled WGS sequence"/>
</dbReference>
<evidence type="ECO:0008006" key="3">
    <source>
        <dbReference type="Google" id="ProtNLM"/>
    </source>
</evidence>
<protein>
    <recommendedName>
        <fullName evidence="3">AAA family ATPase</fullName>
    </recommendedName>
</protein>
<proteinExistence type="predicted"/>